<dbReference type="SUPFAM" id="SSF51735">
    <property type="entry name" value="NAD(P)-binding Rossmann-fold domains"/>
    <property type="match status" value="1"/>
</dbReference>
<proteinExistence type="inferred from homology"/>
<evidence type="ECO:0000313" key="5">
    <source>
        <dbReference type="Proteomes" id="UP000595224"/>
    </source>
</evidence>
<dbReference type="CDD" id="cd05233">
    <property type="entry name" value="SDR_c"/>
    <property type="match status" value="1"/>
</dbReference>
<sequence length="260" mass="28604">MEGLKKNIAIVTGASSGFGKEFVKLLLKKDCIDEIWAVARNQEKLNLLKEEFGTKIRTVSADLSESSSFSLFEQMLTKEKPRVAYLVNNAGYGKFGSYKDLSAEQSINMMSLNMGAPVAAGLVCLPYMAKGSRIINIASQASFFPLPYMNIYSATKAFLRNYTRALNVELKGTGITATAVCPPWMKTNFFSRAQTGAAKTVTNFMGITDASKAAAKALRDADRGKDISVFGIFTKLTHFLSKIFSQKAAMKVWILLQRIK</sequence>
<dbReference type="PRINTS" id="PR00080">
    <property type="entry name" value="SDRFAMILY"/>
</dbReference>
<dbReference type="PANTHER" id="PTHR44196">
    <property type="entry name" value="DEHYDROGENASE/REDUCTASE SDR FAMILY MEMBER 7B"/>
    <property type="match status" value="1"/>
</dbReference>
<keyword evidence="5" id="KW-1185">Reference proteome</keyword>
<reference evidence="4 5" key="1">
    <citation type="submission" date="2020-11" db="EMBL/GenBank/DDBJ databases">
        <title>Treponema Peruensis nv. sp., first commensal Treponema isolated from human feces.</title>
        <authorList>
            <person name="Belkhou C."/>
            <person name="Raes J."/>
        </authorList>
    </citation>
    <scope>NUCLEOTIDE SEQUENCE [LARGE SCALE GENOMIC DNA]</scope>
    <source>
        <strain evidence="4 5">RCC2812</strain>
    </source>
</reference>
<dbReference type="GO" id="GO:0016020">
    <property type="term" value="C:membrane"/>
    <property type="evidence" value="ECO:0007669"/>
    <property type="project" value="TreeGrafter"/>
</dbReference>
<gene>
    <name evidence="4" type="ORF">IWA51_03095</name>
</gene>
<dbReference type="AlphaFoldDB" id="A0A7T3REF1"/>
<dbReference type="GO" id="GO:0016491">
    <property type="term" value="F:oxidoreductase activity"/>
    <property type="evidence" value="ECO:0007669"/>
    <property type="project" value="UniProtKB-KW"/>
</dbReference>
<keyword evidence="2" id="KW-0560">Oxidoreductase</keyword>
<dbReference type="PANTHER" id="PTHR44196:SF1">
    <property type="entry name" value="DEHYDROGENASE_REDUCTASE SDR FAMILY MEMBER 7B"/>
    <property type="match status" value="1"/>
</dbReference>
<dbReference type="EMBL" id="CP064936">
    <property type="protein sequence ID" value="QQA01613.1"/>
    <property type="molecule type" value="Genomic_DNA"/>
</dbReference>
<dbReference type="InterPro" id="IPR036291">
    <property type="entry name" value="NAD(P)-bd_dom_sf"/>
</dbReference>
<protein>
    <submittedName>
        <fullName evidence="4">SDR family NAD(P)-dependent oxidoreductase</fullName>
    </submittedName>
</protein>
<name>A0A7T3REF1_9SPIR</name>
<evidence type="ECO:0000256" key="3">
    <source>
        <dbReference type="RuleBase" id="RU000363"/>
    </source>
</evidence>
<dbReference type="KEGG" id="tper:IWA51_03095"/>
<organism evidence="4 5">
    <name type="scientific">Treponema peruense</name>
    <dbReference type="NCBI Taxonomy" id="2787628"/>
    <lineage>
        <taxon>Bacteria</taxon>
        <taxon>Pseudomonadati</taxon>
        <taxon>Spirochaetota</taxon>
        <taxon>Spirochaetia</taxon>
        <taxon>Spirochaetales</taxon>
        <taxon>Treponemataceae</taxon>
        <taxon>Treponema</taxon>
    </lineage>
</organism>
<dbReference type="RefSeq" id="WP_177528522.1">
    <property type="nucleotide sequence ID" value="NZ_CBCSHE010000011.1"/>
</dbReference>
<dbReference type="Proteomes" id="UP000595224">
    <property type="component" value="Chromosome"/>
</dbReference>
<comment type="similarity">
    <text evidence="1 3">Belongs to the short-chain dehydrogenases/reductases (SDR) family.</text>
</comment>
<dbReference type="PRINTS" id="PR00081">
    <property type="entry name" value="GDHRDH"/>
</dbReference>
<evidence type="ECO:0000313" key="4">
    <source>
        <dbReference type="EMBL" id="QQA01613.1"/>
    </source>
</evidence>
<dbReference type="Pfam" id="PF00106">
    <property type="entry name" value="adh_short"/>
    <property type="match status" value="1"/>
</dbReference>
<accession>A0A7T3REF1</accession>
<evidence type="ECO:0000256" key="1">
    <source>
        <dbReference type="ARBA" id="ARBA00006484"/>
    </source>
</evidence>
<dbReference type="Gene3D" id="3.40.50.720">
    <property type="entry name" value="NAD(P)-binding Rossmann-like Domain"/>
    <property type="match status" value="1"/>
</dbReference>
<evidence type="ECO:0000256" key="2">
    <source>
        <dbReference type="ARBA" id="ARBA00023002"/>
    </source>
</evidence>
<dbReference type="InterPro" id="IPR002347">
    <property type="entry name" value="SDR_fam"/>
</dbReference>